<gene>
    <name evidence="2" type="ORF">MCNS_44310</name>
</gene>
<dbReference type="Proteomes" id="UP000467385">
    <property type="component" value="Chromosome"/>
</dbReference>
<reference evidence="2 3" key="1">
    <citation type="journal article" date="2019" name="Emerg. Microbes Infect.">
        <title>Comprehensive subspecies identification of 175 nontuberculous mycobacteria species based on 7547 genomic profiles.</title>
        <authorList>
            <person name="Matsumoto Y."/>
            <person name="Kinjo T."/>
            <person name="Motooka D."/>
            <person name="Nabeya D."/>
            <person name="Jung N."/>
            <person name="Uechi K."/>
            <person name="Horii T."/>
            <person name="Iida T."/>
            <person name="Fujita J."/>
            <person name="Nakamura S."/>
        </authorList>
    </citation>
    <scope>NUCLEOTIDE SEQUENCE [LARGE SCALE GENOMIC DNA]</scope>
    <source>
        <strain evidence="2 3">JCM 14738</strain>
    </source>
</reference>
<evidence type="ECO:0000313" key="3">
    <source>
        <dbReference type="Proteomes" id="UP000467385"/>
    </source>
</evidence>
<dbReference type="EMBL" id="AP022613">
    <property type="protein sequence ID" value="BBZ41368.1"/>
    <property type="molecule type" value="Genomic_DNA"/>
</dbReference>
<dbReference type="AlphaFoldDB" id="A0A7I7YHT1"/>
<protein>
    <recommendedName>
        <fullName evidence="4">Antitoxin Xre/MbcA/ParS-like toxin-binding domain-containing protein</fullName>
    </recommendedName>
</protein>
<evidence type="ECO:0008006" key="4">
    <source>
        <dbReference type="Google" id="ProtNLM"/>
    </source>
</evidence>
<sequence>MVERTTVGSRGTRRLPKNLPWDIPGRDQLEQALQNAGLAIIAVEKIEESPSPANPGSDDKSRLRVELEALVNEANESELARLEGAVTVSSDDGLNERFWGPAPDSVAAAEAIVADLTDQFAQRRDLAANSFSRDAAAKLLGVSSQSVTDRLESRKLVGIKVGREWRLPRWQFDPDSTTGVLSDLDVLQAAFPGGPVSLSRWIMRPHPEFGGRTPREEAVTRGSQSVINVARNLTAAGW</sequence>
<feature type="region of interest" description="Disordered" evidence="1">
    <location>
        <begin position="1"/>
        <end position="22"/>
    </location>
</feature>
<proteinExistence type="predicted"/>
<evidence type="ECO:0000313" key="2">
    <source>
        <dbReference type="EMBL" id="BBZ41368.1"/>
    </source>
</evidence>
<name>A0A7I7YHT1_9MYCO</name>
<accession>A0A7I7YHT1</accession>
<keyword evidence="3" id="KW-1185">Reference proteome</keyword>
<organism evidence="2 3">
    <name type="scientific">Mycobacterium conspicuum</name>
    <dbReference type="NCBI Taxonomy" id="44010"/>
    <lineage>
        <taxon>Bacteria</taxon>
        <taxon>Bacillati</taxon>
        <taxon>Actinomycetota</taxon>
        <taxon>Actinomycetes</taxon>
        <taxon>Mycobacteriales</taxon>
        <taxon>Mycobacteriaceae</taxon>
        <taxon>Mycobacterium</taxon>
    </lineage>
</organism>
<evidence type="ECO:0000256" key="1">
    <source>
        <dbReference type="SAM" id="MobiDB-lite"/>
    </source>
</evidence>